<dbReference type="Proteomes" id="UP000004191">
    <property type="component" value="Unassembled WGS sequence"/>
</dbReference>
<dbReference type="InterPro" id="IPR007337">
    <property type="entry name" value="RelB/DinJ"/>
</dbReference>
<proteinExistence type="inferred from homology"/>
<dbReference type="STRING" id="883114.HMPREF9709_00539"/>
<comment type="similarity">
    <text evidence="1">Belongs to the RelB/DinJ antitoxin family.</text>
</comment>
<dbReference type="Gene3D" id="1.10.1220.10">
    <property type="entry name" value="Met repressor-like"/>
    <property type="match status" value="1"/>
</dbReference>
<evidence type="ECO:0000256" key="1">
    <source>
        <dbReference type="ARBA" id="ARBA00010562"/>
    </source>
</evidence>
<keyword evidence="4" id="KW-1185">Reference proteome</keyword>
<sequence length="90" mass="10085">MSTTNINIRTDKHIKDEAEKIFSELGLNMSTAINMFLRSTIRENGIPFNLSLNTPNKKTAQAIEEGKKILDDDSIESYSNIEDLKKALGV</sequence>
<dbReference type="NCBIfam" id="TIGR02384">
    <property type="entry name" value="RelB_DinJ"/>
    <property type="match status" value="1"/>
</dbReference>
<dbReference type="OrthoDB" id="9804867at2"/>
<dbReference type="PIRSF" id="PIRSF003108">
    <property type="entry name" value="DinJ"/>
    <property type="match status" value="1"/>
</dbReference>
<dbReference type="GO" id="GO:0015643">
    <property type="term" value="F:toxic substance binding"/>
    <property type="evidence" value="ECO:0007669"/>
    <property type="project" value="InterPro"/>
</dbReference>
<dbReference type="GeneID" id="96998550"/>
<dbReference type="GO" id="GO:0000987">
    <property type="term" value="F:cis-regulatory region sequence-specific DNA binding"/>
    <property type="evidence" value="ECO:0007669"/>
    <property type="project" value="InterPro"/>
</dbReference>
<reference evidence="3 4" key="1">
    <citation type="submission" date="2012-01" db="EMBL/GenBank/DDBJ databases">
        <title>The Genome Sequence of Helcococcus kunzii ATCC 51366.</title>
        <authorList>
            <consortium name="The Broad Institute Genome Sequencing Platform"/>
            <person name="Earl A."/>
            <person name="Ward D."/>
            <person name="Feldgarden M."/>
            <person name="Gevers D."/>
            <person name="Huys G."/>
            <person name="Young S.K."/>
            <person name="Zeng Q."/>
            <person name="Gargeya S."/>
            <person name="Fitzgerald M."/>
            <person name="Haas B."/>
            <person name="Abouelleil A."/>
            <person name="Alvarado L."/>
            <person name="Arachchi H.M."/>
            <person name="Berlin A."/>
            <person name="Chapman S.B."/>
            <person name="Gearin G."/>
            <person name="Goldberg J."/>
            <person name="Griggs A."/>
            <person name="Gujja S."/>
            <person name="Hansen M."/>
            <person name="Heiman D."/>
            <person name="Howarth C."/>
            <person name="Larimer J."/>
            <person name="Lui A."/>
            <person name="MacDonald P.J.P."/>
            <person name="McCowen C."/>
            <person name="Montmayeur A."/>
            <person name="Murphy C."/>
            <person name="Neiman D."/>
            <person name="Pearson M."/>
            <person name="Priest M."/>
            <person name="Roberts A."/>
            <person name="Saif S."/>
            <person name="Shea T."/>
            <person name="Sisk P."/>
            <person name="Stolte C."/>
            <person name="Sykes S."/>
            <person name="Wortman J."/>
            <person name="Nusbaum C."/>
            <person name="Birren B."/>
        </authorList>
    </citation>
    <scope>NUCLEOTIDE SEQUENCE [LARGE SCALE GENOMIC DNA]</scope>
    <source>
        <strain evidence="3 4">ATCC 51366</strain>
    </source>
</reference>
<dbReference type="AlphaFoldDB" id="H3NMH8"/>
<evidence type="ECO:0000313" key="4">
    <source>
        <dbReference type="Proteomes" id="UP000004191"/>
    </source>
</evidence>
<name>H3NMH8_9FIRM</name>
<keyword evidence="2" id="KW-1277">Toxin-antitoxin system</keyword>
<dbReference type="HOGENOM" id="CLU_154558_5_3_9"/>
<dbReference type="Pfam" id="PF04221">
    <property type="entry name" value="RelB"/>
    <property type="match status" value="1"/>
</dbReference>
<dbReference type="PANTHER" id="PTHR38781">
    <property type="entry name" value="ANTITOXIN DINJ-RELATED"/>
    <property type="match status" value="1"/>
</dbReference>
<dbReference type="GO" id="GO:0006355">
    <property type="term" value="P:regulation of DNA-templated transcription"/>
    <property type="evidence" value="ECO:0007669"/>
    <property type="project" value="InterPro"/>
</dbReference>
<dbReference type="InterPro" id="IPR026262">
    <property type="entry name" value="DinJ"/>
</dbReference>
<gene>
    <name evidence="3" type="ORF">HMPREF9709_00539</name>
</gene>
<organism evidence="3 4">
    <name type="scientific">Helcococcus kunzii ATCC 51366</name>
    <dbReference type="NCBI Taxonomy" id="883114"/>
    <lineage>
        <taxon>Bacteria</taxon>
        <taxon>Bacillati</taxon>
        <taxon>Bacillota</taxon>
        <taxon>Tissierellia</taxon>
        <taxon>Tissierellales</taxon>
        <taxon>Peptoniphilaceae</taxon>
        <taxon>Helcococcus</taxon>
    </lineage>
</organism>
<comment type="caution">
    <text evidence="3">The sequence shown here is derived from an EMBL/GenBank/DDBJ whole genome shotgun (WGS) entry which is preliminary data.</text>
</comment>
<dbReference type="GO" id="GO:0006351">
    <property type="term" value="P:DNA-templated transcription"/>
    <property type="evidence" value="ECO:0007669"/>
    <property type="project" value="TreeGrafter"/>
</dbReference>
<dbReference type="GO" id="GO:0044010">
    <property type="term" value="P:single-species biofilm formation"/>
    <property type="evidence" value="ECO:0007669"/>
    <property type="project" value="InterPro"/>
</dbReference>
<dbReference type="PANTHER" id="PTHR38781:SF1">
    <property type="entry name" value="ANTITOXIN DINJ-RELATED"/>
    <property type="match status" value="1"/>
</dbReference>
<dbReference type="PATRIC" id="fig|883114.3.peg.534"/>
<dbReference type="EMBL" id="AGEI01000015">
    <property type="protein sequence ID" value="EHR35012.1"/>
    <property type="molecule type" value="Genomic_DNA"/>
</dbReference>
<dbReference type="eggNOG" id="COG3077">
    <property type="taxonomic scope" value="Bacteria"/>
</dbReference>
<protein>
    <submittedName>
        <fullName evidence="3">RelB/DinJ family addiction module antitoxin</fullName>
    </submittedName>
</protein>
<dbReference type="RefSeq" id="WP_005397728.1">
    <property type="nucleotide sequence ID" value="NZ_JH601088.1"/>
</dbReference>
<accession>H3NMH8</accession>
<evidence type="ECO:0000256" key="2">
    <source>
        <dbReference type="ARBA" id="ARBA00022649"/>
    </source>
</evidence>
<dbReference type="InterPro" id="IPR013321">
    <property type="entry name" value="Arc_rbn_hlx_hlx"/>
</dbReference>
<evidence type="ECO:0000313" key="3">
    <source>
        <dbReference type="EMBL" id="EHR35012.1"/>
    </source>
</evidence>